<dbReference type="EMBL" id="CP024963">
    <property type="protein sequence ID" value="ATZ17385.1"/>
    <property type="molecule type" value="Genomic_DNA"/>
</dbReference>
<feature type="signal peptide" evidence="1">
    <location>
        <begin position="1"/>
        <end position="23"/>
    </location>
</feature>
<proteinExistence type="predicted"/>
<evidence type="ECO:0000256" key="1">
    <source>
        <dbReference type="SAM" id="SignalP"/>
    </source>
</evidence>
<evidence type="ECO:0008006" key="4">
    <source>
        <dbReference type="Google" id="ProtNLM"/>
    </source>
</evidence>
<dbReference type="Proteomes" id="UP000232063">
    <property type="component" value="Chromosome"/>
</dbReference>
<keyword evidence="1" id="KW-0732">Signal</keyword>
<dbReference type="NCBIfam" id="NF038029">
    <property type="entry name" value="LP_plasma"/>
    <property type="match status" value="1"/>
</dbReference>
<dbReference type="KEGG" id="elj:ELUMI_v1c06630"/>
<evidence type="ECO:0000313" key="3">
    <source>
        <dbReference type="Proteomes" id="UP000232063"/>
    </source>
</evidence>
<gene>
    <name evidence="2" type="ORF">ELUMI_v1c06630</name>
</gene>
<accession>A0A2K8NU58</accession>
<reference evidence="2 3" key="1">
    <citation type="submission" date="2017-11" db="EMBL/GenBank/DDBJ databases">
        <title>Genome sequence of Entomoplasma luminosum PIMN-1 (ATCC 49195).</title>
        <authorList>
            <person name="Lo W.-S."/>
            <person name="Gasparich G.E."/>
            <person name="Kuo C.-H."/>
        </authorList>
    </citation>
    <scope>NUCLEOTIDE SEQUENCE [LARGE SCALE GENOMIC DNA]</scope>
    <source>
        <strain evidence="2 3">PIMN-1</strain>
    </source>
</reference>
<organism evidence="2 3">
    <name type="scientific">Williamsoniiplasma luminosum</name>
    <dbReference type="NCBI Taxonomy" id="214888"/>
    <lineage>
        <taxon>Bacteria</taxon>
        <taxon>Bacillati</taxon>
        <taxon>Mycoplasmatota</taxon>
        <taxon>Mollicutes</taxon>
        <taxon>Entomoplasmatales</taxon>
        <taxon>Williamsoniiplasma</taxon>
    </lineage>
</organism>
<evidence type="ECO:0000313" key="2">
    <source>
        <dbReference type="EMBL" id="ATZ17385.1"/>
    </source>
</evidence>
<keyword evidence="3" id="KW-1185">Reference proteome</keyword>
<dbReference type="PROSITE" id="PS51257">
    <property type="entry name" value="PROKAR_LIPOPROTEIN"/>
    <property type="match status" value="1"/>
</dbReference>
<dbReference type="RefSeq" id="WP_025734165.1">
    <property type="nucleotide sequence ID" value="NZ_CP024963.1"/>
</dbReference>
<sequence>MKKLLILLGSVSMLAGSATSVVACGNPTKNEQLLFQNAIKKELEQANQITTQKQADHYKKTFDNGEIKIEHVDIALNYTSPTSTNKGLFQVIFTPTANEKYSGAWPIGSSNNVIEYDVQTAFEAAIAEELNYANEIKTRSAADHYEKPNIKDVDITNAYTTPLPNATSTFQAAFNPTPTGIYREAAPRSSNLNIIKFEDPGIQAEFNDKIAFEKKHANEIKTQKQAEDYINDFKPDKITDVKIEIFYIKPTLETQGSFYVVFSPKPGGKYQGALSDPSKKNTFEYDHQIFFEKAIEKELRRANNIKTEKEAEEYVKQNNNGQIKIQDVKIKPTYIKASAPDSPGLFYVDFIPEPNGKYKEANSKQSSQNSIRGDLQAFFEKAIESAFKNAEQVQKRLEANNYKTPIVNDVHIEKKYEEPKQWRPGSFQVTFIPTANGIYKGAKSKQTNKIEIKYEAIHIQEYLDAINPMVKEFESIKYLNDGRNFWTRFGRGFHEWDRLPNGHTIVTGSKTEIPGVEIKYTVEAMTPYSRRLEMELNPIENHIYSDVGKSQFLSKTVN</sequence>
<protein>
    <recommendedName>
        <fullName evidence="4">Lipoprotein</fullName>
    </recommendedName>
</protein>
<feature type="chain" id="PRO_5014836685" description="Lipoprotein" evidence="1">
    <location>
        <begin position="24"/>
        <end position="558"/>
    </location>
</feature>
<dbReference type="InterPro" id="IPR054816">
    <property type="entry name" value="Lipoprotein_mollicutes-type_CS"/>
</dbReference>
<name>A0A2K8NU58_9MOLU</name>
<dbReference type="AlphaFoldDB" id="A0A2K8NU58"/>